<dbReference type="InterPro" id="IPR036388">
    <property type="entry name" value="WH-like_DNA-bd_sf"/>
</dbReference>
<dbReference type="Gene3D" id="1.10.10.10">
    <property type="entry name" value="Winged helix-like DNA-binding domain superfamily/Winged helix DNA-binding domain"/>
    <property type="match status" value="1"/>
</dbReference>
<accession>A0A6N8S5T4</accession>
<dbReference type="EMBL" id="WUMK01000001">
    <property type="protein sequence ID" value="MXN44404.1"/>
    <property type="molecule type" value="Genomic_DNA"/>
</dbReference>
<dbReference type="PRINTS" id="PR00598">
    <property type="entry name" value="HTHMARR"/>
</dbReference>
<evidence type="ECO:0000259" key="1">
    <source>
        <dbReference type="PROSITE" id="PS50995"/>
    </source>
</evidence>
<dbReference type="PANTHER" id="PTHR33164:SF43">
    <property type="entry name" value="HTH-TYPE TRANSCRIPTIONAL REPRESSOR YETL"/>
    <property type="match status" value="1"/>
</dbReference>
<dbReference type="Pfam" id="PF12802">
    <property type="entry name" value="MarR_2"/>
    <property type="match status" value="1"/>
</dbReference>
<dbReference type="InterPro" id="IPR011991">
    <property type="entry name" value="ArsR-like_HTH"/>
</dbReference>
<gene>
    <name evidence="2" type="ORF">GR138_04325</name>
</gene>
<keyword evidence="3" id="KW-1185">Reference proteome</keyword>
<comment type="caution">
    <text evidence="2">The sequence shown here is derived from an EMBL/GenBank/DDBJ whole genome shotgun (WGS) entry which is preliminary data.</text>
</comment>
<dbReference type="GO" id="GO:0006950">
    <property type="term" value="P:response to stress"/>
    <property type="evidence" value="ECO:0007669"/>
    <property type="project" value="TreeGrafter"/>
</dbReference>
<dbReference type="PROSITE" id="PS50995">
    <property type="entry name" value="HTH_MARR_2"/>
    <property type="match status" value="1"/>
</dbReference>
<name>A0A6N8S5T4_9HYPH</name>
<dbReference type="InterPro" id="IPR039422">
    <property type="entry name" value="MarR/SlyA-like"/>
</dbReference>
<dbReference type="SUPFAM" id="SSF46785">
    <property type="entry name" value="Winged helix' DNA-binding domain"/>
    <property type="match status" value="1"/>
</dbReference>
<dbReference type="OrthoDB" id="1431064at2"/>
<dbReference type="InterPro" id="IPR036390">
    <property type="entry name" value="WH_DNA-bd_sf"/>
</dbReference>
<dbReference type="AlphaFoldDB" id="A0A6N8S5T4"/>
<dbReference type="CDD" id="cd00090">
    <property type="entry name" value="HTH_ARSR"/>
    <property type="match status" value="1"/>
</dbReference>
<proteinExistence type="predicted"/>
<dbReference type="SMART" id="SM00347">
    <property type="entry name" value="HTH_MARR"/>
    <property type="match status" value="1"/>
</dbReference>
<dbReference type="InterPro" id="IPR000835">
    <property type="entry name" value="HTH_MarR-typ"/>
</dbReference>
<dbReference type="Proteomes" id="UP000435802">
    <property type="component" value="Unassembled WGS sequence"/>
</dbReference>
<dbReference type="PANTHER" id="PTHR33164">
    <property type="entry name" value="TRANSCRIPTIONAL REGULATOR, MARR FAMILY"/>
    <property type="match status" value="1"/>
</dbReference>
<protein>
    <submittedName>
        <fullName evidence="2">MarR family transcriptional regulator</fullName>
    </submittedName>
</protein>
<sequence length="164" mass="17923">MPEDIVRALGYLCLGTRLRRIGEQVQAETQRIMERMDAPLQAGQYPLLAAIDRVGPLSVGELAETLGITQPGVTRMAGLLAEAGYLTARKETGDQRIRRLALTEEGQALIARSKQDIWPLIEAAVRNVCEPLGGSLIDQLDQLEDALAEAPLDRRARALEGQQP</sequence>
<evidence type="ECO:0000313" key="2">
    <source>
        <dbReference type="EMBL" id="MXN44404.1"/>
    </source>
</evidence>
<reference evidence="2 3" key="1">
    <citation type="submission" date="2019-12" db="EMBL/GenBank/DDBJ databases">
        <title>Shinella kummerowiae sp. nov., a symbiotic bacterium isolated from root nodules of the herbal legume Kummerowia stipulacea.</title>
        <authorList>
            <person name="Gao J."/>
        </authorList>
    </citation>
    <scope>NUCLEOTIDE SEQUENCE [LARGE SCALE GENOMIC DNA]</scope>
    <source>
        <strain evidence="2 3">CCBAU 25048</strain>
    </source>
</reference>
<dbReference type="GO" id="GO:0003700">
    <property type="term" value="F:DNA-binding transcription factor activity"/>
    <property type="evidence" value="ECO:0007669"/>
    <property type="project" value="InterPro"/>
</dbReference>
<dbReference type="RefSeq" id="WP_160857349.1">
    <property type="nucleotide sequence ID" value="NZ_WUMK01000001.1"/>
</dbReference>
<organism evidence="2 3">
    <name type="scientific">Shinella kummerowiae</name>
    <dbReference type="NCBI Taxonomy" id="417745"/>
    <lineage>
        <taxon>Bacteria</taxon>
        <taxon>Pseudomonadati</taxon>
        <taxon>Pseudomonadota</taxon>
        <taxon>Alphaproteobacteria</taxon>
        <taxon>Hyphomicrobiales</taxon>
        <taxon>Rhizobiaceae</taxon>
        <taxon>Shinella</taxon>
    </lineage>
</organism>
<feature type="domain" description="HTH marR-type" evidence="1">
    <location>
        <begin position="11"/>
        <end position="149"/>
    </location>
</feature>
<evidence type="ECO:0000313" key="3">
    <source>
        <dbReference type="Proteomes" id="UP000435802"/>
    </source>
</evidence>